<dbReference type="NCBIfam" id="TIGR00135">
    <property type="entry name" value="gatC"/>
    <property type="match status" value="1"/>
</dbReference>
<comment type="catalytic activity">
    <reaction evidence="2">
        <text>L-aspartyl-tRNA(Asn) + L-glutamine + ATP + H2O = L-asparaginyl-tRNA(Asn) + L-glutamate + ADP + phosphate + 2 H(+)</text>
        <dbReference type="Rhea" id="RHEA:14513"/>
        <dbReference type="Rhea" id="RHEA-COMP:9674"/>
        <dbReference type="Rhea" id="RHEA-COMP:9677"/>
        <dbReference type="ChEBI" id="CHEBI:15377"/>
        <dbReference type="ChEBI" id="CHEBI:15378"/>
        <dbReference type="ChEBI" id="CHEBI:29985"/>
        <dbReference type="ChEBI" id="CHEBI:30616"/>
        <dbReference type="ChEBI" id="CHEBI:43474"/>
        <dbReference type="ChEBI" id="CHEBI:58359"/>
        <dbReference type="ChEBI" id="CHEBI:78515"/>
        <dbReference type="ChEBI" id="CHEBI:78516"/>
        <dbReference type="ChEBI" id="CHEBI:456216"/>
    </reaction>
</comment>
<accession>A0A0F5L737</accession>
<dbReference type="GO" id="GO:0006412">
    <property type="term" value="P:translation"/>
    <property type="evidence" value="ECO:0007669"/>
    <property type="project" value="UniProtKB-UniRule"/>
</dbReference>
<comment type="similarity">
    <text evidence="2">Belongs to the GatC family.</text>
</comment>
<keyword evidence="2" id="KW-0067">ATP-binding</keyword>
<evidence type="ECO:0000313" key="3">
    <source>
        <dbReference type="EMBL" id="KKB78153.1"/>
    </source>
</evidence>
<dbReference type="Proteomes" id="UP000033514">
    <property type="component" value="Unassembled WGS sequence"/>
</dbReference>
<evidence type="ECO:0000256" key="2">
    <source>
        <dbReference type="HAMAP-Rule" id="MF_00122"/>
    </source>
</evidence>
<dbReference type="PANTHER" id="PTHR15004">
    <property type="entry name" value="GLUTAMYL-TRNA(GLN) AMIDOTRANSFERASE SUBUNIT C, MITOCHONDRIAL"/>
    <property type="match status" value="1"/>
</dbReference>
<comment type="function">
    <text evidence="2">Allows the formation of correctly charged Asn-tRNA(Asn) or Gln-tRNA(Gln) through the transamidation of misacylated Asp-tRNA(Asn) or Glu-tRNA(Gln) in organisms which lack either or both of asparaginyl-tRNA or glutaminyl-tRNA synthetases. The reaction takes place in the presence of glutamine and ATP through an activated phospho-Asp-tRNA(Asn) or phospho-Glu-tRNA(Gln).</text>
</comment>
<evidence type="ECO:0000313" key="4">
    <source>
        <dbReference type="Proteomes" id="UP000033514"/>
    </source>
</evidence>
<dbReference type="PATRIC" id="fig|361041.3.peg.2053"/>
<comment type="caution">
    <text evidence="3">The sequence shown here is derived from an EMBL/GenBank/DDBJ whole genome shotgun (WGS) entry which is preliminary data.</text>
</comment>
<protein>
    <recommendedName>
        <fullName evidence="2">Aspartyl/glutamyl-tRNA(Asn/Gln) amidotransferase subunit C</fullName>
        <shortName evidence="2">Asp/Glu-ADT subunit C</shortName>
        <ecNumber evidence="2">6.3.5.-</ecNumber>
    </recommendedName>
</protein>
<organism evidence="3 4">
    <name type="scientific">Devosia soli</name>
    <dbReference type="NCBI Taxonomy" id="361041"/>
    <lineage>
        <taxon>Bacteria</taxon>
        <taxon>Pseudomonadati</taxon>
        <taxon>Pseudomonadota</taxon>
        <taxon>Alphaproteobacteria</taxon>
        <taxon>Hyphomicrobiales</taxon>
        <taxon>Devosiaceae</taxon>
        <taxon>Devosia</taxon>
    </lineage>
</organism>
<keyword evidence="2" id="KW-0648">Protein biosynthesis</keyword>
<dbReference type="Pfam" id="PF02686">
    <property type="entry name" value="GatC"/>
    <property type="match status" value="1"/>
</dbReference>
<dbReference type="HAMAP" id="MF_00122">
    <property type="entry name" value="GatC"/>
    <property type="match status" value="1"/>
</dbReference>
<dbReference type="GO" id="GO:0050567">
    <property type="term" value="F:glutaminyl-tRNA synthase (glutamine-hydrolyzing) activity"/>
    <property type="evidence" value="ECO:0007669"/>
    <property type="project" value="UniProtKB-UniRule"/>
</dbReference>
<comment type="catalytic activity">
    <reaction evidence="2">
        <text>L-glutamyl-tRNA(Gln) + L-glutamine + ATP + H2O = L-glutaminyl-tRNA(Gln) + L-glutamate + ADP + phosphate + H(+)</text>
        <dbReference type="Rhea" id="RHEA:17521"/>
        <dbReference type="Rhea" id="RHEA-COMP:9681"/>
        <dbReference type="Rhea" id="RHEA-COMP:9684"/>
        <dbReference type="ChEBI" id="CHEBI:15377"/>
        <dbReference type="ChEBI" id="CHEBI:15378"/>
        <dbReference type="ChEBI" id="CHEBI:29985"/>
        <dbReference type="ChEBI" id="CHEBI:30616"/>
        <dbReference type="ChEBI" id="CHEBI:43474"/>
        <dbReference type="ChEBI" id="CHEBI:58359"/>
        <dbReference type="ChEBI" id="CHEBI:78520"/>
        <dbReference type="ChEBI" id="CHEBI:78521"/>
        <dbReference type="ChEBI" id="CHEBI:456216"/>
    </reaction>
</comment>
<dbReference type="RefSeq" id="WP_046143624.1">
    <property type="nucleotide sequence ID" value="NZ_LAJG01000023.1"/>
</dbReference>
<keyword evidence="2" id="KW-0547">Nucleotide-binding</keyword>
<dbReference type="SUPFAM" id="SSF141000">
    <property type="entry name" value="Glu-tRNAGln amidotransferase C subunit"/>
    <property type="match status" value="1"/>
</dbReference>
<dbReference type="GO" id="GO:0005524">
    <property type="term" value="F:ATP binding"/>
    <property type="evidence" value="ECO:0007669"/>
    <property type="project" value="UniProtKB-KW"/>
</dbReference>
<dbReference type="Gene3D" id="1.10.20.60">
    <property type="entry name" value="Glu-tRNAGln amidotransferase C subunit, N-terminal domain"/>
    <property type="match status" value="1"/>
</dbReference>
<name>A0A0F5L737_9HYPH</name>
<comment type="subunit">
    <text evidence="2">Heterotrimer of A, B and C subunits.</text>
</comment>
<dbReference type="InterPro" id="IPR003837">
    <property type="entry name" value="GatC"/>
</dbReference>
<dbReference type="GO" id="GO:0070681">
    <property type="term" value="P:glutaminyl-tRNAGln biosynthesis via transamidation"/>
    <property type="evidence" value="ECO:0007669"/>
    <property type="project" value="TreeGrafter"/>
</dbReference>
<dbReference type="EMBL" id="LAJG01000023">
    <property type="protein sequence ID" value="KKB78153.1"/>
    <property type="molecule type" value="Genomic_DNA"/>
</dbReference>
<keyword evidence="3" id="KW-0808">Transferase</keyword>
<reference evidence="3 4" key="1">
    <citation type="submission" date="2015-03" db="EMBL/GenBank/DDBJ databases">
        <authorList>
            <person name="Hassan Y.I."/>
            <person name="Lepp D."/>
            <person name="Zhou T."/>
        </authorList>
    </citation>
    <scope>NUCLEOTIDE SEQUENCE [LARGE SCALE GENOMIC DNA]</scope>
    <source>
        <strain evidence="3 4">GH2-10</strain>
    </source>
</reference>
<dbReference type="GO" id="GO:0016740">
    <property type="term" value="F:transferase activity"/>
    <property type="evidence" value="ECO:0007669"/>
    <property type="project" value="UniProtKB-KW"/>
</dbReference>
<dbReference type="AlphaFoldDB" id="A0A0F5L737"/>
<dbReference type="InterPro" id="IPR036113">
    <property type="entry name" value="Asp/Glu-ADT_sf_sub_c"/>
</dbReference>
<dbReference type="OrthoDB" id="9794326at2"/>
<dbReference type="GO" id="GO:0050566">
    <property type="term" value="F:asparaginyl-tRNA synthase (glutamine-hydrolyzing) activity"/>
    <property type="evidence" value="ECO:0007669"/>
    <property type="project" value="RHEA"/>
</dbReference>
<dbReference type="EC" id="6.3.5.-" evidence="2"/>
<dbReference type="PANTHER" id="PTHR15004:SF0">
    <property type="entry name" value="GLUTAMYL-TRNA(GLN) AMIDOTRANSFERASE SUBUNIT C, MITOCHONDRIAL"/>
    <property type="match status" value="1"/>
</dbReference>
<dbReference type="STRING" id="361041.VW35_13335"/>
<gene>
    <name evidence="2" type="primary">gatC</name>
    <name evidence="3" type="ORF">VW35_13335</name>
</gene>
<keyword evidence="4" id="KW-1185">Reference proteome</keyword>
<evidence type="ECO:0000256" key="1">
    <source>
        <dbReference type="ARBA" id="ARBA00022598"/>
    </source>
</evidence>
<proteinExistence type="inferred from homology"/>
<dbReference type="GO" id="GO:0006450">
    <property type="term" value="P:regulation of translational fidelity"/>
    <property type="evidence" value="ECO:0007669"/>
    <property type="project" value="InterPro"/>
</dbReference>
<keyword evidence="1 2" id="KW-0436">Ligase</keyword>
<sequence>MSVDAATVKRIGRLARIRIEEDEVAGYQQELNAILGFVEQLDEVDVEGVEPMTSVTPMQLRRRDDVVTDGSYPEQIVKNAPLTEDNFFMVPKVVE</sequence>